<gene>
    <name evidence="2" type="ORF">S01H1_28356</name>
</gene>
<evidence type="ECO:0000259" key="1">
    <source>
        <dbReference type="Pfam" id="PF00753"/>
    </source>
</evidence>
<feature type="domain" description="Metallo-beta-lactamase" evidence="1">
    <location>
        <begin position="1"/>
        <end position="128"/>
    </location>
</feature>
<proteinExistence type="predicted"/>
<dbReference type="PANTHER" id="PTHR42951">
    <property type="entry name" value="METALLO-BETA-LACTAMASE DOMAIN-CONTAINING"/>
    <property type="match status" value="1"/>
</dbReference>
<name>X0UBF2_9ZZZZ</name>
<dbReference type="InterPro" id="IPR001279">
    <property type="entry name" value="Metallo-B-lactamas"/>
</dbReference>
<dbReference type="Gene3D" id="3.60.15.10">
    <property type="entry name" value="Ribonuclease Z/Hydroxyacylglutathione hydrolase-like"/>
    <property type="match status" value="1"/>
</dbReference>
<comment type="caution">
    <text evidence="2">The sequence shown here is derived from an EMBL/GenBank/DDBJ whole genome shotgun (WGS) entry which is preliminary data.</text>
</comment>
<dbReference type="EMBL" id="BARS01017328">
    <property type="protein sequence ID" value="GAF96651.1"/>
    <property type="molecule type" value="Genomic_DNA"/>
</dbReference>
<organism evidence="2">
    <name type="scientific">marine sediment metagenome</name>
    <dbReference type="NCBI Taxonomy" id="412755"/>
    <lineage>
        <taxon>unclassified sequences</taxon>
        <taxon>metagenomes</taxon>
        <taxon>ecological metagenomes</taxon>
    </lineage>
</organism>
<evidence type="ECO:0000313" key="2">
    <source>
        <dbReference type="EMBL" id="GAF96651.1"/>
    </source>
</evidence>
<feature type="non-terminal residue" evidence="2">
    <location>
        <position position="1"/>
    </location>
</feature>
<sequence>FDHISANAYFHCPIAAHRWAAVKIQHSDELITKGKKWGVDLTDMRINLWLEDRNIIDLGNTMLKVIETPGHTSGCICLYEPYKNYLFSGDMLFKGTLSNIYESGSISEYIDSLELLDTLLINSFYPSHGHSVIGTDLVSQEIKTSIENAKRELHTFVNRIKSKSLGKARPPPSLYNREKEDL</sequence>
<dbReference type="Pfam" id="PF00753">
    <property type="entry name" value="Lactamase_B"/>
    <property type="match status" value="1"/>
</dbReference>
<dbReference type="InterPro" id="IPR050855">
    <property type="entry name" value="NDM-1-like"/>
</dbReference>
<accession>X0UBF2</accession>
<dbReference type="AlphaFoldDB" id="X0UBF2"/>
<protein>
    <recommendedName>
        <fullName evidence="1">Metallo-beta-lactamase domain-containing protein</fullName>
    </recommendedName>
</protein>
<reference evidence="2" key="1">
    <citation type="journal article" date="2014" name="Front. Microbiol.">
        <title>High frequency of phylogenetically diverse reductive dehalogenase-homologous genes in deep subseafloor sedimentary metagenomes.</title>
        <authorList>
            <person name="Kawai M."/>
            <person name="Futagami T."/>
            <person name="Toyoda A."/>
            <person name="Takaki Y."/>
            <person name="Nishi S."/>
            <person name="Hori S."/>
            <person name="Arai W."/>
            <person name="Tsubouchi T."/>
            <person name="Morono Y."/>
            <person name="Uchiyama I."/>
            <person name="Ito T."/>
            <person name="Fujiyama A."/>
            <person name="Inagaki F."/>
            <person name="Takami H."/>
        </authorList>
    </citation>
    <scope>NUCLEOTIDE SEQUENCE</scope>
    <source>
        <strain evidence="2">Expedition CK06-06</strain>
    </source>
</reference>
<dbReference type="SUPFAM" id="SSF56281">
    <property type="entry name" value="Metallo-hydrolase/oxidoreductase"/>
    <property type="match status" value="1"/>
</dbReference>
<dbReference type="InterPro" id="IPR036866">
    <property type="entry name" value="RibonucZ/Hydroxyglut_hydro"/>
</dbReference>